<evidence type="ECO:0000256" key="1">
    <source>
        <dbReference type="RuleBase" id="RU362001"/>
    </source>
</evidence>
<dbReference type="InterPro" id="IPR010310">
    <property type="entry name" value="T7SS_ESAT-6-like"/>
</dbReference>
<organism evidence="2 3">
    <name type="scientific">Xylanimonas allomyrinae</name>
    <dbReference type="NCBI Taxonomy" id="2509459"/>
    <lineage>
        <taxon>Bacteria</taxon>
        <taxon>Bacillati</taxon>
        <taxon>Actinomycetota</taxon>
        <taxon>Actinomycetes</taxon>
        <taxon>Micrococcales</taxon>
        <taxon>Promicromonosporaceae</taxon>
        <taxon>Xylanimonas</taxon>
    </lineage>
</organism>
<evidence type="ECO:0000313" key="3">
    <source>
        <dbReference type="Proteomes" id="UP000291758"/>
    </source>
</evidence>
<dbReference type="AlphaFoldDB" id="A0A4P6F2U5"/>
<sequence length="104" mass="10881">MQSNISAEEGALEQGAIAVADAKTAIDGQVKFVRGEIEQLSGMWTGPAAAKFAQLMGEWDSKTSRLNAVLDNLEASLRGTARDQAATDDSHQQVISGLGSMMGA</sequence>
<accession>A0A4P6F2U5</accession>
<dbReference type="KEGG" id="xyl:ET495_01520"/>
<gene>
    <name evidence="2" type="ORF">ET495_01520</name>
</gene>
<dbReference type="NCBIfam" id="TIGR03930">
    <property type="entry name" value="WXG100_ESAT6"/>
    <property type="match status" value="1"/>
</dbReference>
<dbReference type="OrthoDB" id="3253863at2"/>
<dbReference type="Proteomes" id="UP000291758">
    <property type="component" value="Chromosome"/>
</dbReference>
<evidence type="ECO:0000313" key="2">
    <source>
        <dbReference type="EMBL" id="QAY64688.1"/>
    </source>
</evidence>
<dbReference type="SUPFAM" id="SSF140453">
    <property type="entry name" value="EsxAB dimer-like"/>
    <property type="match status" value="1"/>
</dbReference>
<dbReference type="InterPro" id="IPR036689">
    <property type="entry name" value="ESAT-6-like_sf"/>
</dbReference>
<dbReference type="EMBL" id="CP035495">
    <property type="protein sequence ID" value="QAY64688.1"/>
    <property type="molecule type" value="Genomic_DNA"/>
</dbReference>
<dbReference type="Pfam" id="PF06013">
    <property type="entry name" value="WXG100"/>
    <property type="match status" value="1"/>
</dbReference>
<comment type="similarity">
    <text evidence="1">Belongs to the WXG100 family.</text>
</comment>
<dbReference type="Gene3D" id="1.10.287.1060">
    <property type="entry name" value="ESAT-6-like"/>
    <property type="match status" value="1"/>
</dbReference>
<reference evidence="2 3" key="1">
    <citation type="submission" date="2019-01" db="EMBL/GenBank/DDBJ databases">
        <title>Genome sequencing of strain 2JSPR-7.</title>
        <authorList>
            <person name="Heo J."/>
            <person name="Kim S.-J."/>
            <person name="Kim J.-S."/>
            <person name="Hong S.-B."/>
            <person name="Kwon S.-W."/>
        </authorList>
    </citation>
    <scope>NUCLEOTIDE SEQUENCE [LARGE SCALE GENOMIC DNA]</scope>
    <source>
        <strain evidence="2 3">2JSPR-7</strain>
    </source>
</reference>
<protein>
    <recommendedName>
        <fullName evidence="1">ESAT-6-like protein</fullName>
    </recommendedName>
</protein>
<proteinExistence type="inferred from homology"/>
<name>A0A4P6F2U5_9MICO</name>
<keyword evidence="3" id="KW-1185">Reference proteome</keyword>